<dbReference type="OrthoDB" id="5569250at2759"/>
<protein>
    <recommendedName>
        <fullName evidence="1">Fungal-type protein kinase domain-containing protein</fullName>
    </recommendedName>
</protein>
<dbReference type="AlphaFoldDB" id="A0A8S0XPK8"/>
<organism evidence="2 3">
    <name type="scientific">Cyclocybe aegerita</name>
    <name type="common">Black poplar mushroom</name>
    <name type="synonym">Agrocybe aegerita</name>
    <dbReference type="NCBI Taxonomy" id="1973307"/>
    <lineage>
        <taxon>Eukaryota</taxon>
        <taxon>Fungi</taxon>
        <taxon>Dikarya</taxon>
        <taxon>Basidiomycota</taxon>
        <taxon>Agaricomycotina</taxon>
        <taxon>Agaricomycetes</taxon>
        <taxon>Agaricomycetidae</taxon>
        <taxon>Agaricales</taxon>
        <taxon>Agaricineae</taxon>
        <taxon>Bolbitiaceae</taxon>
        <taxon>Cyclocybe</taxon>
    </lineage>
</organism>
<dbReference type="InterPro" id="IPR011009">
    <property type="entry name" value="Kinase-like_dom_sf"/>
</dbReference>
<evidence type="ECO:0000259" key="1">
    <source>
        <dbReference type="Pfam" id="PF17667"/>
    </source>
</evidence>
<sequence>MNDQERKHQACTHTIFDSTIESQSGEAYDKTARRTPPVTHKLIFEELKPIHEAVTGIDFVKAWAEVVKCHRVLHEQGFEHRNPNLLDMLYNTTGGHGILVDFELALPPVSSPPSVSRRSEDIRFMSMEITADLYKEEIPRLYRHELEALVWVLLYVLSQVEKKCVVKDRSMGKHWHYRFWETPGFWACHSRKIKFCCSFLDAFGVQDSFKQQAQLAPRMGQ</sequence>
<evidence type="ECO:0000313" key="3">
    <source>
        <dbReference type="Proteomes" id="UP000467700"/>
    </source>
</evidence>
<feature type="domain" description="Fungal-type protein kinase" evidence="1">
    <location>
        <begin position="27"/>
        <end position="156"/>
    </location>
</feature>
<reference evidence="2 3" key="1">
    <citation type="submission" date="2020-01" db="EMBL/GenBank/DDBJ databases">
        <authorList>
            <person name="Gupta K D."/>
        </authorList>
    </citation>
    <scope>NUCLEOTIDE SEQUENCE [LARGE SCALE GENOMIC DNA]</scope>
</reference>
<keyword evidence="3" id="KW-1185">Reference proteome</keyword>
<dbReference type="SUPFAM" id="SSF56112">
    <property type="entry name" value="Protein kinase-like (PK-like)"/>
    <property type="match status" value="1"/>
</dbReference>
<dbReference type="Pfam" id="PF17667">
    <property type="entry name" value="Pkinase_fungal"/>
    <property type="match status" value="1"/>
</dbReference>
<name>A0A8S0XPK8_CYCAE</name>
<gene>
    <name evidence="2" type="ORF">AAE3_LOCUS10112</name>
</gene>
<dbReference type="Proteomes" id="UP000467700">
    <property type="component" value="Unassembled WGS sequence"/>
</dbReference>
<comment type="caution">
    <text evidence="2">The sequence shown here is derived from an EMBL/GenBank/DDBJ whole genome shotgun (WGS) entry which is preliminary data.</text>
</comment>
<dbReference type="EMBL" id="CACVBS010000063">
    <property type="protein sequence ID" value="CAA7267853.1"/>
    <property type="molecule type" value="Genomic_DNA"/>
</dbReference>
<evidence type="ECO:0000313" key="2">
    <source>
        <dbReference type="EMBL" id="CAA7267853.1"/>
    </source>
</evidence>
<dbReference type="InterPro" id="IPR040976">
    <property type="entry name" value="Pkinase_fungal"/>
</dbReference>
<accession>A0A8S0XPK8</accession>
<proteinExistence type="predicted"/>